<protein>
    <recommendedName>
        <fullName evidence="4">Gingipain domain-containing protein</fullName>
    </recommendedName>
</protein>
<feature type="compositionally biased region" description="Polar residues" evidence="2">
    <location>
        <begin position="98"/>
        <end position="137"/>
    </location>
</feature>
<dbReference type="InterPro" id="IPR029031">
    <property type="entry name" value="Gingipain_N_sf"/>
</dbReference>
<dbReference type="InterPro" id="IPR001769">
    <property type="entry name" value="Gingipain"/>
</dbReference>
<evidence type="ECO:0000256" key="3">
    <source>
        <dbReference type="SAM" id="Phobius"/>
    </source>
</evidence>
<comment type="caution">
    <text evidence="5">The sequence shown here is derived from an EMBL/GenBank/DDBJ whole genome shotgun (WGS) entry which is preliminary data.</text>
</comment>
<proteinExistence type="predicted"/>
<dbReference type="Proteomes" id="UP000557872">
    <property type="component" value="Unassembled WGS sequence"/>
</dbReference>
<dbReference type="InterPro" id="IPR013320">
    <property type="entry name" value="ConA-like_dom_sf"/>
</dbReference>
<dbReference type="GO" id="GO:0006508">
    <property type="term" value="P:proteolysis"/>
    <property type="evidence" value="ECO:0007669"/>
    <property type="project" value="InterPro"/>
</dbReference>
<keyword evidence="1" id="KW-0732">Signal</keyword>
<keyword evidence="6" id="KW-1185">Reference proteome</keyword>
<dbReference type="RefSeq" id="WP_178931916.1">
    <property type="nucleotide sequence ID" value="NZ_JACBAZ010000002.1"/>
</dbReference>
<feature type="region of interest" description="Disordered" evidence="2">
    <location>
        <begin position="42"/>
        <end position="69"/>
    </location>
</feature>
<name>A0A851GKZ8_9BACT</name>
<feature type="compositionally biased region" description="Pro residues" evidence="2">
    <location>
        <begin position="49"/>
        <end position="61"/>
    </location>
</feature>
<dbReference type="EMBL" id="JACBAZ010000002">
    <property type="protein sequence ID" value="NWK55400.1"/>
    <property type="molecule type" value="Genomic_DNA"/>
</dbReference>
<evidence type="ECO:0000256" key="1">
    <source>
        <dbReference type="ARBA" id="ARBA00022729"/>
    </source>
</evidence>
<feature type="compositionally biased region" description="Polar residues" evidence="2">
    <location>
        <begin position="148"/>
        <end position="161"/>
    </location>
</feature>
<dbReference type="GO" id="GO:0008234">
    <property type="term" value="F:cysteine-type peptidase activity"/>
    <property type="evidence" value="ECO:0007669"/>
    <property type="project" value="InterPro"/>
</dbReference>
<keyword evidence="3" id="KW-0812">Transmembrane</keyword>
<dbReference type="Pfam" id="PF01364">
    <property type="entry name" value="Peptidase_C25"/>
    <property type="match status" value="1"/>
</dbReference>
<dbReference type="Gene3D" id="2.60.120.200">
    <property type="match status" value="1"/>
</dbReference>
<accession>A0A851GKZ8</accession>
<dbReference type="SUPFAM" id="SSF52129">
    <property type="entry name" value="Caspase-like"/>
    <property type="match status" value="1"/>
</dbReference>
<dbReference type="Gene3D" id="3.40.50.1460">
    <property type="match status" value="1"/>
</dbReference>
<evidence type="ECO:0000256" key="2">
    <source>
        <dbReference type="SAM" id="MobiDB-lite"/>
    </source>
</evidence>
<feature type="domain" description="Gingipain" evidence="4">
    <location>
        <begin position="539"/>
        <end position="917"/>
    </location>
</feature>
<dbReference type="Gene3D" id="2.60.120.260">
    <property type="entry name" value="Galactose-binding domain-like"/>
    <property type="match status" value="1"/>
</dbReference>
<organism evidence="5 6">
    <name type="scientific">Oceaniferula marina</name>
    <dbReference type="NCBI Taxonomy" id="2748318"/>
    <lineage>
        <taxon>Bacteria</taxon>
        <taxon>Pseudomonadati</taxon>
        <taxon>Verrucomicrobiota</taxon>
        <taxon>Verrucomicrobiia</taxon>
        <taxon>Verrucomicrobiales</taxon>
        <taxon>Verrucomicrobiaceae</taxon>
        <taxon>Oceaniferula</taxon>
    </lineage>
</organism>
<keyword evidence="3" id="KW-1133">Transmembrane helix</keyword>
<dbReference type="InterPro" id="IPR029030">
    <property type="entry name" value="Caspase-like_dom_sf"/>
</dbReference>
<dbReference type="InterPro" id="IPR008979">
    <property type="entry name" value="Galactose-bd-like_sf"/>
</dbReference>
<feature type="region of interest" description="Disordered" evidence="2">
    <location>
        <begin position="98"/>
        <end position="161"/>
    </location>
</feature>
<reference evidence="5 6" key="1">
    <citation type="submission" date="2020-07" db="EMBL/GenBank/DDBJ databases">
        <title>Roseicoccus Jingziensis gen. nov., sp. nov., isolated from coastal seawater.</title>
        <authorList>
            <person name="Feng X."/>
        </authorList>
    </citation>
    <scope>NUCLEOTIDE SEQUENCE [LARGE SCALE GENOMIC DNA]</scope>
    <source>
        <strain evidence="5 6">N1E253</strain>
    </source>
</reference>
<feature type="transmembrane region" description="Helical" evidence="3">
    <location>
        <begin position="74"/>
        <end position="93"/>
    </location>
</feature>
<evidence type="ECO:0000259" key="4">
    <source>
        <dbReference type="Pfam" id="PF01364"/>
    </source>
</evidence>
<evidence type="ECO:0000313" key="6">
    <source>
        <dbReference type="Proteomes" id="UP000557872"/>
    </source>
</evidence>
<gene>
    <name evidence="5" type="ORF">HW115_07240</name>
</gene>
<dbReference type="SUPFAM" id="SSF49899">
    <property type="entry name" value="Concanavalin A-like lectins/glucanases"/>
    <property type="match status" value="1"/>
</dbReference>
<dbReference type="SUPFAM" id="SSF49785">
    <property type="entry name" value="Galactose-binding domain-like"/>
    <property type="match status" value="1"/>
</dbReference>
<dbReference type="Gene3D" id="3.40.50.10390">
    <property type="entry name" value="Gingipain r, domain 1"/>
    <property type="match status" value="1"/>
</dbReference>
<keyword evidence="3" id="KW-0472">Membrane</keyword>
<evidence type="ECO:0000313" key="5">
    <source>
        <dbReference type="EMBL" id="NWK55400.1"/>
    </source>
</evidence>
<sequence>MAIDIHCPHCGNTFSIPNEYLGRKGQCDQCDTKFIMDAPQHRDATQLPPSAPAPSPAPAPTQPSSSRPRFNSTLVAGFILIAATIAGTGYLALQQGGQNNTAKPAQTHPSADTETSASENKMESRNTTPNTITSDNPITPPETDHPKQSNIKPNQSKKSPSLLQAQTNTYHYYPVFASDTHKGEAPHSLYKGPRLRPQELENISERALVSSPHYNIHKATSFTDATILPIDPSQGRYLHLNLLNNFSTDPKKTGHCHIHEIYLADEQGHLIASDRFQLINSDKLNTHYGGEGPAHIIDRNNNTNWHSSLEQTFPYAFGIDCQQSITPRYLVFLHRGGRNRDYFVKELELQLSGASQPAPDKWKRYNTSKHHFQPSSIRNHTPAHADAAGLISIPHYQSVSQRGRLIFPVYNHSEQRYAIMLRSKDGSRQINGQFQAPQYLETIHDGVISTQLTLTPGVHQLSIIAKKETLDNILAVDLVPSSHADHYSPDPAQDPVTIYTPDYDELHPDILKKMLTLADGHYDIRTRIPDAIKSGRNGYLIITSEKKKQSLSQLDAFIRHKRSRGFDMHVITEKDFGGGTGRKAAYNIRNWLVENHKQYNTLYVLMLGNPHPIEGDTPYKKVAMWGALWKEISEIGVEEFRKRHPEKDEWDGYAPTDFFYADLTSNWDKNNNGVLADDGDYGEGGIDGQAEVYVGRIPFYGIDAKHGNARDVDDILRRVIRYENDAGDLFWRRDMFYAGEGTFDRTQNMMQNFLQHSGATMLRHAHHEDSIFEADVDHYRQHASIETQNQGKFGFIYYQEHASPYGIGAMSSNGTEQLVEKYPAVFCLGGCDVASPEHPYNLCYALLRKNGVAVFGGTRSVTGCNGNRWNKHNDYYSRLHFGMSTGETLWTMRSDQAKDNHIGGTNFMINLLGDPSVVIMPQLRGPELSVSPAFQYNLSLVQGAKKLLEIRYEIQNNTPQTQKYNLHADSGLQLSSQQITLEPKQYKAFTARIQSPEKLLTGDNLFTLTIKSNKLETKRTIRVKVAPRELVFYQNFNSPIKWEGVETQPATEEKITKGKFGSAAKFEQYGIRINSKRFANRKDYTICYHQNILKAGRHDVIQTGNISILLDGDTLKVWKHPGGWNYLGNPGAKIYNGPKVKFGQWQFIAVTYSHASKTLNIQVDRKSETHQLDIDDLANFTSNRIMVTPRNNRFAIDDLHVFNFATSGSERSLIAKQEFATPTLPLENAKVHPKQITLTWSNHSTRTREVEVATDPAFRNVVFKRAARHGTKVGSLKDHTRYFWRVRHTHATPITPATMVRSFTTDSNVKPIDFATREIKLRDAKVGVSGYNQRLLGFITGLDHETARKLTFTKVAGPGWLRIYPDGLLFTNYGATDRNLGNNTFQVLITAPDGTSHSAKFNIKVVR</sequence>